<protein>
    <recommendedName>
        <fullName evidence="1">Alcohol dehydrogenase-like C-terminal domain-containing protein</fullName>
    </recommendedName>
</protein>
<feature type="domain" description="Alcohol dehydrogenase-like C-terminal" evidence="1">
    <location>
        <begin position="58"/>
        <end position="188"/>
    </location>
</feature>
<dbReference type="InterPro" id="IPR036291">
    <property type="entry name" value="NAD(P)-bd_dom_sf"/>
</dbReference>
<dbReference type="Pfam" id="PF00107">
    <property type="entry name" value="ADH_zinc_N"/>
    <property type="match status" value="1"/>
</dbReference>
<sequence>MSAAGARPIRRRRSAEAPLRPEQWAALVCTGVTAWNSLFGLKPLLPGQTVLFQGTGGVSVTGLVLAKAAGARTIITSSSDEKLKFVQKKFGVDYVLKYKKTPNWAAEAKKLTGGVGVDYIFENGGSGTIKQSIEAIKFGGIISVIGFLSSAKQEDMPDVAGLALSKGCVVRGIIIGSKQQLEEVVEFVGNHNLDIPVGKTFKGGSCQGFGVHDLWFSHWQDLH</sequence>
<reference evidence="2" key="1">
    <citation type="submission" date="2021-10" db="EMBL/GenBank/DDBJ databases">
        <authorList>
            <person name="Piombo E."/>
        </authorList>
    </citation>
    <scope>NUCLEOTIDE SEQUENCE</scope>
</reference>
<evidence type="ECO:0000313" key="3">
    <source>
        <dbReference type="Proteomes" id="UP000696573"/>
    </source>
</evidence>
<dbReference type="OrthoDB" id="3509362at2759"/>
<organism evidence="2 3">
    <name type="scientific">Clonostachys rhizophaga</name>
    <dbReference type="NCBI Taxonomy" id="160324"/>
    <lineage>
        <taxon>Eukaryota</taxon>
        <taxon>Fungi</taxon>
        <taxon>Dikarya</taxon>
        <taxon>Ascomycota</taxon>
        <taxon>Pezizomycotina</taxon>
        <taxon>Sordariomycetes</taxon>
        <taxon>Hypocreomycetidae</taxon>
        <taxon>Hypocreales</taxon>
        <taxon>Bionectriaceae</taxon>
        <taxon>Clonostachys</taxon>
    </lineage>
</organism>
<keyword evidence="3" id="KW-1185">Reference proteome</keyword>
<dbReference type="InterPro" id="IPR052711">
    <property type="entry name" value="Zinc_ADH-like"/>
</dbReference>
<dbReference type="PANTHER" id="PTHR45033">
    <property type="match status" value="1"/>
</dbReference>
<dbReference type="Proteomes" id="UP000696573">
    <property type="component" value="Unassembled WGS sequence"/>
</dbReference>
<accession>A0A9N9YYJ3</accession>
<gene>
    <name evidence="2" type="ORF">CRHIZ90672A_00004964</name>
</gene>
<dbReference type="AlphaFoldDB" id="A0A9N9YYJ3"/>
<comment type="caution">
    <text evidence="2">The sequence shown here is derived from an EMBL/GenBank/DDBJ whole genome shotgun (WGS) entry which is preliminary data.</text>
</comment>
<dbReference type="Gene3D" id="3.40.50.720">
    <property type="entry name" value="NAD(P)-binding Rossmann-like Domain"/>
    <property type="match status" value="1"/>
</dbReference>
<dbReference type="PANTHER" id="PTHR45033:SF2">
    <property type="entry name" value="ZINC-TYPE ALCOHOL DEHYDROGENASE-LIKE PROTEIN C1773.06C"/>
    <property type="match status" value="1"/>
</dbReference>
<dbReference type="InterPro" id="IPR013149">
    <property type="entry name" value="ADH-like_C"/>
</dbReference>
<name>A0A9N9YYJ3_9HYPO</name>
<dbReference type="EMBL" id="CABFNQ020000768">
    <property type="protein sequence ID" value="CAH0043167.1"/>
    <property type="molecule type" value="Genomic_DNA"/>
</dbReference>
<dbReference type="SUPFAM" id="SSF51735">
    <property type="entry name" value="NAD(P)-binding Rossmann-fold domains"/>
    <property type="match status" value="1"/>
</dbReference>
<evidence type="ECO:0000259" key="1">
    <source>
        <dbReference type="Pfam" id="PF00107"/>
    </source>
</evidence>
<proteinExistence type="predicted"/>
<dbReference type="Gene3D" id="3.90.180.10">
    <property type="entry name" value="Medium-chain alcohol dehydrogenases, catalytic domain"/>
    <property type="match status" value="1"/>
</dbReference>
<dbReference type="CDD" id="cd08276">
    <property type="entry name" value="MDR7"/>
    <property type="match status" value="1"/>
</dbReference>
<evidence type="ECO:0000313" key="2">
    <source>
        <dbReference type="EMBL" id="CAH0043167.1"/>
    </source>
</evidence>